<evidence type="ECO:0000313" key="2">
    <source>
        <dbReference type="Proteomes" id="UP000317421"/>
    </source>
</evidence>
<dbReference type="EMBL" id="SJPR01000001">
    <property type="protein sequence ID" value="TWT99885.1"/>
    <property type="molecule type" value="Genomic_DNA"/>
</dbReference>
<organism evidence="1 2">
    <name type="scientific">Botrimarina colliarenosi</name>
    <dbReference type="NCBI Taxonomy" id="2528001"/>
    <lineage>
        <taxon>Bacteria</taxon>
        <taxon>Pseudomonadati</taxon>
        <taxon>Planctomycetota</taxon>
        <taxon>Planctomycetia</taxon>
        <taxon>Pirellulales</taxon>
        <taxon>Lacipirellulaceae</taxon>
        <taxon>Botrimarina</taxon>
    </lineage>
</organism>
<dbReference type="OrthoDB" id="5498373at2"/>
<protein>
    <submittedName>
        <fullName evidence="1">Uncharacterized protein</fullName>
    </submittedName>
</protein>
<dbReference type="SUPFAM" id="SSF53098">
    <property type="entry name" value="Ribonuclease H-like"/>
    <property type="match status" value="1"/>
</dbReference>
<dbReference type="AlphaFoldDB" id="A0A5C6AL30"/>
<dbReference type="InterPro" id="IPR012337">
    <property type="entry name" value="RNaseH-like_sf"/>
</dbReference>
<gene>
    <name evidence="1" type="ORF">Pla108_08280</name>
</gene>
<dbReference type="Proteomes" id="UP000317421">
    <property type="component" value="Unassembled WGS sequence"/>
</dbReference>
<comment type="caution">
    <text evidence="1">The sequence shown here is derived from an EMBL/GenBank/DDBJ whole genome shotgun (WGS) entry which is preliminary data.</text>
</comment>
<dbReference type="GO" id="GO:0003676">
    <property type="term" value="F:nucleic acid binding"/>
    <property type="evidence" value="ECO:0007669"/>
    <property type="project" value="InterPro"/>
</dbReference>
<proteinExistence type="predicted"/>
<sequence>MDALHWRIGIDEAGYGPNLGPLVVAATAWRTLSKDDLYESLVDAVTPTTPRGDERLFIADSKAVYAPKAGLAQLERAVYAAFGQPHCWKELITCLGADPNKEMAKAPWREGFDPPLPCHADPTDIAAGARRLREVSEYAGVATPRAAARLIFPSEFNRLVAEHGTKGAALSHVSIGLARRLYDMVIEEGVSCAFTFDKHGGRNRYGPLLQQHFPDSCVETLDEARPVSRYRSGNGLTFAFRTNGETELPVALASMTAKLLRELAMRGLNAFWTAHIPGLKPTAGYPVDAKRYKQAIAAKQAELGIEDHLLWRER</sequence>
<dbReference type="InterPro" id="IPR036397">
    <property type="entry name" value="RNaseH_sf"/>
</dbReference>
<keyword evidence="2" id="KW-1185">Reference proteome</keyword>
<dbReference type="Gene3D" id="3.30.420.10">
    <property type="entry name" value="Ribonuclease H-like superfamily/Ribonuclease H"/>
    <property type="match status" value="2"/>
</dbReference>
<reference evidence="1 2" key="1">
    <citation type="submission" date="2019-02" db="EMBL/GenBank/DDBJ databases">
        <title>Deep-cultivation of Planctomycetes and their phenomic and genomic characterization uncovers novel biology.</title>
        <authorList>
            <person name="Wiegand S."/>
            <person name="Jogler M."/>
            <person name="Boedeker C."/>
            <person name="Pinto D."/>
            <person name="Vollmers J."/>
            <person name="Rivas-Marin E."/>
            <person name="Kohn T."/>
            <person name="Peeters S.H."/>
            <person name="Heuer A."/>
            <person name="Rast P."/>
            <person name="Oberbeckmann S."/>
            <person name="Bunk B."/>
            <person name="Jeske O."/>
            <person name="Meyerdierks A."/>
            <person name="Storesund J.E."/>
            <person name="Kallscheuer N."/>
            <person name="Luecker S."/>
            <person name="Lage O.M."/>
            <person name="Pohl T."/>
            <person name="Merkel B.J."/>
            <person name="Hornburger P."/>
            <person name="Mueller R.-W."/>
            <person name="Bruemmer F."/>
            <person name="Labrenz M."/>
            <person name="Spormann A.M."/>
            <person name="Op Den Camp H."/>
            <person name="Overmann J."/>
            <person name="Amann R."/>
            <person name="Jetten M.S.M."/>
            <person name="Mascher T."/>
            <person name="Medema M.H."/>
            <person name="Devos D.P."/>
            <person name="Kaster A.-K."/>
            <person name="Ovreas L."/>
            <person name="Rohde M."/>
            <person name="Galperin M.Y."/>
            <person name="Jogler C."/>
        </authorList>
    </citation>
    <scope>NUCLEOTIDE SEQUENCE [LARGE SCALE GENOMIC DNA]</scope>
    <source>
        <strain evidence="1 2">Pla108</strain>
    </source>
</reference>
<accession>A0A5C6AL30</accession>
<name>A0A5C6AL30_9BACT</name>
<evidence type="ECO:0000313" key="1">
    <source>
        <dbReference type="EMBL" id="TWT99885.1"/>
    </source>
</evidence>
<dbReference type="RefSeq" id="WP_146443263.1">
    <property type="nucleotide sequence ID" value="NZ_SJPR01000001.1"/>
</dbReference>